<gene>
    <name evidence="2" type="ORF">CTOB1V02_LOCUS7601</name>
</gene>
<dbReference type="GO" id="GO:0003676">
    <property type="term" value="F:nucleic acid binding"/>
    <property type="evidence" value="ECO:0007669"/>
    <property type="project" value="InterPro"/>
</dbReference>
<dbReference type="EMBL" id="OB662243">
    <property type="protein sequence ID" value="CAD7229733.1"/>
    <property type="molecule type" value="Genomic_DNA"/>
</dbReference>
<evidence type="ECO:0000256" key="1">
    <source>
        <dbReference type="SAM" id="MobiDB-lite"/>
    </source>
</evidence>
<dbReference type="Pfam" id="PF00098">
    <property type="entry name" value="zf-CCHC"/>
    <property type="match status" value="1"/>
</dbReference>
<protein>
    <submittedName>
        <fullName evidence="2">Uncharacterized protein</fullName>
    </submittedName>
</protein>
<feature type="compositionally biased region" description="Basic and acidic residues" evidence="1">
    <location>
        <begin position="13"/>
        <end position="22"/>
    </location>
</feature>
<evidence type="ECO:0000313" key="2">
    <source>
        <dbReference type="EMBL" id="CAD7229733.1"/>
    </source>
</evidence>
<feature type="region of interest" description="Disordered" evidence="1">
    <location>
        <begin position="1"/>
        <end position="30"/>
    </location>
</feature>
<proteinExistence type="predicted"/>
<dbReference type="AlphaFoldDB" id="A0A7R8WDL2"/>
<organism evidence="2">
    <name type="scientific">Cyprideis torosa</name>
    <dbReference type="NCBI Taxonomy" id="163714"/>
    <lineage>
        <taxon>Eukaryota</taxon>
        <taxon>Metazoa</taxon>
        <taxon>Ecdysozoa</taxon>
        <taxon>Arthropoda</taxon>
        <taxon>Crustacea</taxon>
        <taxon>Oligostraca</taxon>
        <taxon>Ostracoda</taxon>
        <taxon>Podocopa</taxon>
        <taxon>Podocopida</taxon>
        <taxon>Cytherocopina</taxon>
        <taxon>Cytheroidea</taxon>
        <taxon>Cytherideidae</taxon>
        <taxon>Cyprideis</taxon>
    </lineage>
</organism>
<dbReference type="InterPro" id="IPR036875">
    <property type="entry name" value="Znf_CCHC_sf"/>
</dbReference>
<name>A0A7R8WDL2_9CRUS</name>
<sequence length="101" mass="11043">MVPGPGRCVTFTEETKERRRPSDQSPSFELPMEAGATAFKRGLTCHYCGEPGHKAYQCEKMGEGDATKKEVGLIEPYITPSSICKEDSKILVILVTSSSCL</sequence>
<dbReference type="SUPFAM" id="SSF57756">
    <property type="entry name" value="Retrovirus zinc finger-like domains"/>
    <property type="match status" value="1"/>
</dbReference>
<dbReference type="PROSITE" id="PS50158">
    <property type="entry name" value="ZF_CCHC"/>
    <property type="match status" value="1"/>
</dbReference>
<dbReference type="GO" id="GO:0008270">
    <property type="term" value="F:zinc ion binding"/>
    <property type="evidence" value="ECO:0007669"/>
    <property type="project" value="InterPro"/>
</dbReference>
<dbReference type="InterPro" id="IPR001878">
    <property type="entry name" value="Znf_CCHC"/>
</dbReference>
<accession>A0A7R8WDL2</accession>
<reference evidence="2" key="1">
    <citation type="submission" date="2020-11" db="EMBL/GenBank/DDBJ databases">
        <authorList>
            <person name="Tran Van P."/>
        </authorList>
    </citation>
    <scope>NUCLEOTIDE SEQUENCE</scope>
</reference>